<organism evidence="14 15">
    <name type="scientific">Streptomyces antimycoticus</name>
    <dbReference type="NCBI Taxonomy" id="68175"/>
    <lineage>
        <taxon>Bacteria</taxon>
        <taxon>Bacillati</taxon>
        <taxon>Actinomycetota</taxon>
        <taxon>Actinomycetes</taxon>
        <taxon>Kitasatosporales</taxon>
        <taxon>Streptomycetaceae</taxon>
        <taxon>Streptomyces</taxon>
        <taxon>Streptomyces violaceusniger group</taxon>
    </lineage>
</organism>
<dbReference type="Gene3D" id="3.10.150.10">
    <property type="entry name" value="DNA Polymerase III, subunit A, domain 2"/>
    <property type="match status" value="3"/>
</dbReference>
<dbReference type="InterPro" id="IPR022635">
    <property type="entry name" value="DNA_polIII_beta_C"/>
</dbReference>
<evidence type="ECO:0000259" key="12">
    <source>
        <dbReference type="Pfam" id="PF02767"/>
    </source>
</evidence>
<evidence type="ECO:0000256" key="6">
    <source>
        <dbReference type="ARBA" id="ARBA00022695"/>
    </source>
</evidence>
<dbReference type="Pfam" id="PF02767">
    <property type="entry name" value="DNA_pol3_beta_2"/>
    <property type="match status" value="1"/>
</dbReference>
<dbReference type="RefSeq" id="WP_137970658.1">
    <property type="nucleotide sequence ID" value="NZ_BJHV01000003.1"/>
</dbReference>
<evidence type="ECO:0000256" key="2">
    <source>
        <dbReference type="ARBA" id="ARBA00010752"/>
    </source>
</evidence>
<gene>
    <name evidence="14" type="primary">dnaN_2</name>
    <name evidence="14" type="ORF">SANT12839_102130</name>
</gene>
<dbReference type="GO" id="GO:0005737">
    <property type="term" value="C:cytoplasm"/>
    <property type="evidence" value="ECO:0007669"/>
    <property type="project" value="UniProtKB-SubCell"/>
</dbReference>
<keyword evidence="4 10" id="KW-0963">Cytoplasm</keyword>
<keyword evidence="9" id="KW-0238">DNA-binding</keyword>
<evidence type="ECO:0000313" key="14">
    <source>
        <dbReference type="EMBL" id="GDY49331.1"/>
    </source>
</evidence>
<dbReference type="Pfam" id="PF00712">
    <property type="entry name" value="DNA_pol3_beta"/>
    <property type="match status" value="1"/>
</dbReference>
<comment type="function">
    <text evidence="10">Confers DNA tethering and processivity to DNA polymerases and other proteins. Acts as a clamp, forming a ring around DNA (a reaction catalyzed by the clamp-loading complex) which diffuses in an ATP-independent manner freely and bidirectionally along dsDNA. Initially characterized for its ability to contact the catalytic subunit of DNA polymerase III (Pol III), a complex, multichain enzyme responsible for most of the replicative synthesis in bacteria; Pol III exhibits 3'-5' exonuclease proofreading activity. The beta chain is required for initiation of replication as well as for processivity of DNA replication.</text>
</comment>
<dbReference type="SUPFAM" id="SSF55979">
    <property type="entry name" value="DNA clamp"/>
    <property type="match status" value="3"/>
</dbReference>
<dbReference type="GO" id="GO:0009360">
    <property type="term" value="C:DNA polymerase III complex"/>
    <property type="evidence" value="ECO:0007669"/>
    <property type="project" value="InterPro"/>
</dbReference>
<dbReference type="Pfam" id="PF02768">
    <property type="entry name" value="DNA_pol3_beta_3"/>
    <property type="match status" value="1"/>
</dbReference>
<dbReference type="GO" id="GO:0008408">
    <property type="term" value="F:3'-5' exonuclease activity"/>
    <property type="evidence" value="ECO:0007669"/>
    <property type="project" value="InterPro"/>
</dbReference>
<evidence type="ECO:0000256" key="3">
    <source>
        <dbReference type="ARBA" id="ARBA00011400"/>
    </source>
</evidence>
<dbReference type="EMBL" id="BJHV01000003">
    <property type="protein sequence ID" value="GDY49331.1"/>
    <property type="molecule type" value="Genomic_DNA"/>
</dbReference>
<dbReference type="PANTHER" id="PTHR30478">
    <property type="entry name" value="DNA POLYMERASE III SUBUNIT BETA"/>
    <property type="match status" value="1"/>
</dbReference>
<evidence type="ECO:0000256" key="10">
    <source>
        <dbReference type="PIRNR" id="PIRNR000804"/>
    </source>
</evidence>
<evidence type="ECO:0000256" key="4">
    <source>
        <dbReference type="ARBA" id="ARBA00022490"/>
    </source>
</evidence>
<dbReference type="GO" id="GO:0003677">
    <property type="term" value="F:DNA binding"/>
    <property type="evidence" value="ECO:0007669"/>
    <property type="project" value="UniProtKB-UniRule"/>
</dbReference>
<dbReference type="PIRSF" id="PIRSF000804">
    <property type="entry name" value="DNA_pol_III_b"/>
    <property type="match status" value="1"/>
</dbReference>
<proteinExistence type="inferred from homology"/>
<evidence type="ECO:0000313" key="15">
    <source>
        <dbReference type="Proteomes" id="UP000299290"/>
    </source>
</evidence>
<keyword evidence="15" id="KW-1185">Reference proteome</keyword>
<dbReference type="FunFam" id="3.10.150.10:FF:000005">
    <property type="entry name" value="Beta sliding clamp"/>
    <property type="match status" value="1"/>
</dbReference>
<dbReference type="InterPro" id="IPR022637">
    <property type="entry name" value="DNA_polIII_beta_cen"/>
</dbReference>
<comment type="caution">
    <text evidence="14">The sequence shown here is derived from an EMBL/GenBank/DDBJ whole genome shotgun (WGS) entry which is preliminary data.</text>
</comment>
<feature type="domain" description="DNA polymerase III beta sliding clamp central" evidence="12">
    <location>
        <begin position="129"/>
        <end position="245"/>
    </location>
</feature>
<comment type="subunit">
    <text evidence="3">Forms a ring-shaped head-to-tail homodimer around DNA which binds and tethers DNA polymerases and other proteins to the DNA. The DNA replisome complex has a single clamp-loading complex (3 tau and 1 each of delta, delta', psi and chi subunits) which binds 3 Pol III cores (1 core on the leading strand and 2 on the lagging strand) each with a beta sliding clamp dimer. Additional proteins in the replisome are other copies of gamma, psi and chi, Ssb, DNA helicase and RNA primase.</text>
</comment>
<comment type="subcellular location">
    <subcellularLocation>
        <location evidence="1 10">Cytoplasm</location>
    </subcellularLocation>
</comment>
<reference evidence="14 15" key="1">
    <citation type="journal article" date="2020" name="Int. J. Syst. Evol. Microbiol.">
        <title>Reclassification of Streptomyces castelarensis and Streptomyces sporoclivatus as later heterotypic synonyms of Streptomyces antimycoticus.</title>
        <authorList>
            <person name="Komaki H."/>
            <person name="Tamura T."/>
        </authorList>
    </citation>
    <scope>NUCLEOTIDE SEQUENCE [LARGE SCALE GENOMIC DNA]</scope>
    <source>
        <strain evidence="14 15">NBRC 12839</strain>
    </source>
</reference>
<dbReference type="SMART" id="SM00480">
    <property type="entry name" value="POL3Bc"/>
    <property type="match status" value="1"/>
</dbReference>
<dbReference type="NCBIfam" id="TIGR00663">
    <property type="entry name" value="dnan"/>
    <property type="match status" value="1"/>
</dbReference>
<accession>A0A4D4KJK6</accession>
<dbReference type="GO" id="GO:0003887">
    <property type="term" value="F:DNA-directed DNA polymerase activity"/>
    <property type="evidence" value="ECO:0007669"/>
    <property type="project" value="UniProtKB-UniRule"/>
</dbReference>
<feature type="domain" description="DNA polymerase III beta sliding clamp C-terminal" evidence="13">
    <location>
        <begin position="248"/>
        <end position="376"/>
    </location>
</feature>
<dbReference type="CDD" id="cd00140">
    <property type="entry name" value="beta_clamp"/>
    <property type="match status" value="1"/>
</dbReference>
<dbReference type="InterPro" id="IPR001001">
    <property type="entry name" value="DNA_polIII_beta"/>
</dbReference>
<keyword evidence="6 10" id="KW-0548">Nucleotidyltransferase</keyword>
<sequence>MKLRLDLAPLAAAVADAARALPSRPPVAVLSAIKLDATGSQLTVAAFDYEVSAEATTDADVSSGGTVLVPGRLLVDITRTLKGKHPIDIELEGSSLVSITSGTIRYTLHTLPQEEYPSLPQPGEASGTVTGSDLHQAVAQVAAAAGHDDTLPVLTGIQMTVTDGKLTLAATDRYRFAVRTIDWKPTSDTTSGQALVPAKALLDASKMFAEAEQADLALPTSQGVLGMSGPSRSTTMRALDGQLPDYKTLWPTEFTATAIVNRDELIAAVKRVALVAERSTPVRLHFSPNVLSLTAGSSDDAQARDRIDAQLDTVTGAPLTMAFNPGFLLDGLNALGAHSIQFGIVGPTNPTLLNGLDEDGNALGDDALTYLIMPVRLSS</sequence>
<name>A0A4D4KJK6_9ACTN</name>
<keyword evidence="5 10" id="KW-0808">Transferase</keyword>
<evidence type="ECO:0000259" key="11">
    <source>
        <dbReference type="Pfam" id="PF00712"/>
    </source>
</evidence>
<feature type="domain" description="DNA polymerase III beta sliding clamp N-terminal" evidence="11">
    <location>
        <begin position="1"/>
        <end position="120"/>
    </location>
</feature>
<keyword evidence="8 10" id="KW-0239">DNA-directed DNA polymerase</keyword>
<evidence type="ECO:0000256" key="9">
    <source>
        <dbReference type="ARBA" id="ARBA00023125"/>
    </source>
</evidence>
<evidence type="ECO:0000256" key="5">
    <source>
        <dbReference type="ARBA" id="ARBA00022679"/>
    </source>
</evidence>
<dbReference type="InterPro" id="IPR022634">
    <property type="entry name" value="DNA_polIII_beta_N"/>
</dbReference>
<evidence type="ECO:0000256" key="8">
    <source>
        <dbReference type="ARBA" id="ARBA00022932"/>
    </source>
</evidence>
<dbReference type="Proteomes" id="UP000299290">
    <property type="component" value="Unassembled WGS sequence"/>
</dbReference>
<comment type="similarity">
    <text evidence="2 10">Belongs to the beta sliding clamp family.</text>
</comment>
<keyword evidence="7 10" id="KW-0235">DNA replication</keyword>
<evidence type="ECO:0000259" key="13">
    <source>
        <dbReference type="Pfam" id="PF02768"/>
    </source>
</evidence>
<dbReference type="InterPro" id="IPR046938">
    <property type="entry name" value="DNA_clamp_sf"/>
</dbReference>
<dbReference type="GO" id="GO:0006271">
    <property type="term" value="P:DNA strand elongation involved in DNA replication"/>
    <property type="evidence" value="ECO:0007669"/>
    <property type="project" value="TreeGrafter"/>
</dbReference>
<dbReference type="AlphaFoldDB" id="A0A4D4KJK6"/>
<evidence type="ECO:0000256" key="7">
    <source>
        <dbReference type="ARBA" id="ARBA00022705"/>
    </source>
</evidence>
<evidence type="ECO:0000256" key="1">
    <source>
        <dbReference type="ARBA" id="ARBA00004496"/>
    </source>
</evidence>
<protein>
    <recommendedName>
        <fullName evidence="10">Beta sliding clamp</fullName>
    </recommendedName>
</protein>
<dbReference type="PANTHER" id="PTHR30478:SF0">
    <property type="entry name" value="BETA SLIDING CLAMP"/>
    <property type="match status" value="1"/>
</dbReference>